<name>A0A1V4SZ23_9CLOT</name>
<dbReference type="Pfam" id="PF20693">
    <property type="entry name" value="YobI-ATPase"/>
    <property type="match status" value="1"/>
</dbReference>
<proteinExistence type="predicted"/>
<keyword evidence="1" id="KW-0175">Coiled coil</keyword>
<dbReference type="Proteomes" id="UP000191448">
    <property type="component" value="Unassembled WGS sequence"/>
</dbReference>
<feature type="transmembrane region" description="Helical" evidence="2">
    <location>
        <begin position="151"/>
        <end position="169"/>
    </location>
</feature>
<organism evidence="4 5">
    <name type="scientific">Clostridium thermobutyricum DSM 4928</name>
    <dbReference type="NCBI Taxonomy" id="1121339"/>
    <lineage>
        <taxon>Bacteria</taxon>
        <taxon>Bacillati</taxon>
        <taxon>Bacillota</taxon>
        <taxon>Clostridia</taxon>
        <taxon>Eubacteriales</taxon>
        <taxon>Clostridiaceae</taxon>
        <taxon>Clostridium</taxon>
    </lineage>
</organism>
<feature type="transmembrane region" description="Helical" evidence="2">
    <location>
        <begin position="199"/>
        <end position="220"/>
    </location>
</feature>
<gene>
    <name evidence="4" type="ORF">CLTHE_08940</name>
</gene>
<dbReference type="InterPro" id="IPR048428">
    <property type="entry name" value="YobI-NTPase"/>
</dbReference>
<keyword evidence="2" id="KW-0812">Transmembrane</keyword>
<protein>
    <recommendedName>
        <fullName evidence="3">YobI-like P-loop NTPase domain-containing protein</fullName>
    </recommendedName>
</protein>
<evidence type="ECO:0000256" key="2">
    <source>
        <dbReference type="SAM" id="Phobius"/>
    </source>
</evidence>
<feature type="domain" description="YobI-like P-loop NTPase" evidence="3">
    <location>
        <begin position="23"/>
        <end position="422"/>
    </location>
</feature>
<keyword evidence="2" id="KW-1133">Transmembrane helix</keyword>
<comment type="caution">
    <text evidence="4">The sequence shown here is derived from an EMBL/GenBank/DDBJ whole genome shotgun (WGS) entry which is preliminary data.</text>
</comment>
<dbReference type="OrthoDB" id="1701659at2"/>
<accession>A0A1V4SZ23</accession>
<sequence>MDDNKNFEFKSLSPQKVDNINGYKEALDFAFKNDDIKNIAITGVYGAGKSSVFNTYEKKKKYKCIHVSLANFNDSIIDNDNKNKLKEENQNNINSKNIEIGTEVKGTIDEKNPIKRVESHIINQIIHQIDPNDIEYTDFKLKKIDEKKLKFKNYINTIFILVPTLIFLWKENFIFKTICGLLNLKESSNNILFERIRSFILIVAIIFSTIILLRLINYIFKDIFFSGQVKKINYKGNEIELFDKDTDSVLDKNLDEFIYVLKSSNVNAIIFEDLDRYNDITIFSKLREINFILNKKFINNSEYKPIKFIYLIRDDMFKSMDRTKFFEFIIPIVPVIDSNNSRDKMMKLFDKDIKKSFIRKLSYYIDDMRLMNNIYNEYKIYECKINPSERNLKKENLLALITYKNFCPKDFAGLQKNEGYVYNIFRNKEKYINDKINYLNKEININKNKISILNNSIENSLPELVAIFMNGNRLYDVSDMSNNRSIAEEILKSDERQEFLYKYNNYNSYTSFGSNNETKRVIFERLEENEEFKKRKEAIGEQNKKKSDRIIELNKEIDELNKKINDIKKLKL</sequence>
<evidence type="ECO:0000256" key="1">
    <source>
        <dbReference type="SAM" id="Coils"/>
    </source>
</evidence>
<keyword evidence="2" id="KW-0472">Membrane</keyword>
<dbReference type="RefSeq" id="WP_080022187.1">
    <property type="nucleotide sequence ID" value="NZ_LTAY01000026.1"/>
</dbReference>
<reference evidence="4 5" key="1">
    <citation type="submission" date="2016-02" db="EMBL/GenBank/DDBJ databases">
        <title>Genome sequence of Clostridium thermobutyricum DSM 4928.</title>
        <authorList>
            <person name="Poehlein A."/>
            <person name="Daniel R."/>
        </authorList>
    </citation>
    <scope>NUCLEOTIDE SEQUENCE [LARGE SCALE GENOMIC DNA]</scope>
    <source>
        <strain evidence="4 5">DSM 4928</strain>
    </source>
</reference>
<dbReference type="EMBL" id="LTAY01000026">
    <property type="protein sequence ID" value="OPX49140.1"/>
    <property type="molecule type" value="Genomic_DNA"/>
</dbReference>
<dbReference type="AlphaFoldDB" id="A0A1V4SZ23"/>
<evidence type="ECO:0000313" key="5">
    <source>
        <dbReference type="Proteomes" id="UP000191448"/>
    </source>
</evidence>
<evidence type="ECO:0000259" key="3">
    <source>
        <dbReference type="Pfam" id="PF20693"/>
    </source>
</evidence>
<feature type="coiled-coil region" evidence="1">
    <location>
        <begin position="543"/>
        <end position="570"/>
    </location>
</feature>
<evidence type="ECO:0000313" key="4">
    <source>
        <dbReference type="EMBL" id="OPX49140.1"/>
    </source>
</evidence>